<protein>
    <submittedName>
        <fullName evidence="12">Chromosome transmission fidelity protein 18</fullName>
    </submittedName>
</protein>
<keyword evidence="7" id="KW-0539">Nucleus</keyword>
<feature type="region of interest" description="Disordered" evidence="10">
    <location>
        <begin position="536"/>
        <end position="561"/>
    </location>
</feature>
<feature type="region of interest" description="Disordered" evidence="10">
    <location>
        <begin position="259"/>
        <end position="294"/>
    </location>
</feature>
<dbReference type="Proteomes" id="UP001472866">
    <property type="component" value="Chromosome 07"/>
</dbReference>
<organism evidence="12 13">
    <name type="scientific">Chloropicon roscoffensis</name>
    <dbReference type="NCBI Taxonomy" id="1461544"/>
    <lineage>
        <taxon>Eukaryota</taxon>
        <taxon>Viridiplantae</taxon>
        <taxon>Chlorophyta</taxon>
        <taxon>Chloropicophyceae</taxon>
        <taxon>Chloropicales</taxon>
        <taxon>Chloropicaceae</taxon>
        <taxon>Chloropicon</taxon>
    </lineage>
</organism>
<dbReference type="Gene3D" id="3.40.50.300">
    <property type="entry name" value="P-loop containing nucleotide triphosphate hydrolases"/>
    <property type="match status" value="1"/>
</dbReference>
<evidence type="ECO:0000256" key="4">
    <source>
        <dbReference type="ARBA" id="ARBA00022741"/>
    </source>
</evidence>
<evidence type="ECO:0000313" key="12">
    <source>
        <dbReference type="EMBL" id="WZN63499.1"/>
    </source>
</evidence>
<keyword evidence="8" id="KW-0131">Cell cycle</keyword>
<name>A0AAX4PCQ6_9CHLO</name>
<feature type="region of interest" description="Disordered" evidence="10">
    <location>
        <begin position="815"/>
        <end position="836"/>
    </location>
</feature>
<feature type="compositionally biased region" description="Gly residues" evidence="10">
    <location>
        <begin position="36"/>
        <end position="46"/>
    </location>
</feature>
<evidence type="ECO:0000259" key="11">
    <source>
        <dbReference type="SMART" id="SM00382"/>
    </source>
</evidence>
<evidence type="ECO:0000256" key="3">
    <source>
        <dbReference type="ARBA" id="ARBA00022705"/>
    </source>
</evidence>
<accession>A0AAX4PCQ6</accession>
<dbReference type="InterPro" id="IPR003593">
    <property type="entry name" value="AAA+_ATPase"/>
</dbReference>
<dbReference type="PANTHER" id="PTHR46765">
    <property type="entry name" value="P-LOOP CONTAINING NUCLEOSIDE TRIPHOSPHATE HYDROLASES SUPERFAMILY PROTEIN"/>
    <property type="match status" value="1"/>
</dbReference>
<dbReference type="SUPFAM" id="SSF52540">
    <property type="entry name" value="P-loop containing nucleoside triphosphate hydrolases"/>
    <property type="match status" value="1"/>
</dbReference>
<feature type="domain" description="AAA+ ATPase" evidence="11">
    <location>
        <begin position="301"/>
        <end position="451"/>
    </location>
</feature>
<dbReference type="Pfam" id="PF00004">
    <property type="entry name" value="AAA"/>
    <property type="match status" value="1"/>
</dbReference>
<dbReference type="InterPro" id="IPR003959">
    <property type="entry name" value="ATPase_AAA_core"/>
</dbReference>
<dbReference type="PANTHER" id="PTHR46765:SF1">
    <property type="entry name" value="P-LOOP CONTAINING NUCLEOSIDE TRIPHOSPHATE HYDROLASES SUPERFAMILY PROTEIN"/>
    <property type="match status" value="1"/>
</dbReference>
<evidence type="ECO:0000256" key="9">
    <source>
        <dbReference type="ARBA" id="ARBA00043975"/>
    </source>
</evidence>
<comment type="subunit">
    <text evidence="2">Heterotetramer of subunits RFC2, RFC3, RFC4 and RFC5 that can form a complex with RFC1.</text>
</comment>
<proteinExistence type="inferred from homology"/>
<sequence length="897" mass="97965">MGDFDDLLDMEAEMELEQQLDILGSLEASEKDKVGSGSGEGEGGPGPSASLGLTQELEQLVDMEGTAHATETQGLSEGELEELAATQKEEEEEEELEEEEEVEREGPVRYLYQTEGRDHVTVTVEGGRRVYCPVRKDDGGRAAAAAATAKRRKRGGRGGSLIDVPVAELVDRVERRRVQRILRESEDLSKSVVEEGRPAAEGSGAPAAASRQRLLVSKYAPRRFIELLSDERTNREVVRWLKLWDPCVFGREAPKTKQTAAFPSKGDWIKPGPSGDGKRGSRSSAFGAGQGEDLDADGRPAQKVLLFCGPPGFGKTTLAHIAAHQCGYRTTEINASDDRNAATLSRRITDATEMQSMRDPRPTCVVIDEIDGAMGGSEGRGAIGALVGLVTAKRGARGDGGGAEGPAGKGKGGRKAEVLTRPIICICNDLYAPALRPLRDVARVFHFKRPDPRKISARLRRICQLERIQAEGNALGLLCEKSDGDIRAALNTLEFLQRQEQKLSVANLRELGLGVGAKDKVDNVFGAMEKVFNSTSRVAEGEEDEGGRRGGGRARGPKPKRSDQLYHRMLGFGDADLLLTSCFENMAKVRYQDVNLVKTTQACEWFVFADEISKGMEDLSDYSLNKYRAAAPVALGALASAPGRPALTWPKQDGNARYQQRLKASVLQGWLSGLSPHAKSGVSGSSAVLEVIPHLCNALVPRGLRPVAPELMRAKERVTLKRVVDHLVSYGLSLKLNEARMGPDGGYRDGGRSSYSLQPEIDKFHRYDGRSTSKEGIYMNQAVKQIITYELETRKIRERREAGVKESLEDKVAVKGKRGRDAAGGEGKDDEDGARAAAEDHWLGKMRAKVESRLELKRGGRKEGGTICREYAYPMLYTFHEGVTNAVKRRIVLKELF</sequence>
<feature type="compositionally biased region" description="Basic residues" evidence="10">
    <location>
        <begin position="550"/>
        <end position="559"/>
    </location>
</feature>
<dbReference type="Gene3D" id="1.10.8.60">
    <property type="match status" value="1"/>
</dbReference>
<dbReference type="CDD" id="cd18140">
    <property type="entry name" value="HLD_clamp_RFC"/>
    <property type="match status" value="1"/>
</dbReference>
<dbReference type="SMART" id="SM00382">
    <property type="entry name" value="AAA"/>
    <property type="match status" value="1"/>
</dbReference>
<feature type="region of interest" description="Disordered" evidence="10">
    <location>
        <begin position="20"/>
        <end position="108"/>
    </location>
</feature>
<dbReference type="GO" id="GO:0003677">
    <property type="term" value="F:DNA binding"/>
    <property type="evidence" value="ECO:0007669"/>
    <property type="project" value="UniProtKB-KW"/>
</dbReference>
<feature type="compositionally biased region" description="Acidic residues" evidence="10">
    <location>
        <begin position="89"/>
        <end position="103"/>
    </location>
</feature>
<evidence type="ECO:0000256" key="8">
    <source>
        <dbReference type="ARBA" id="ARBA00023306"/>
    </source>
</evidence>
<comment type="similarity">
    <text evidence="9">Belongs to the activator 1 small subunits family. CTF18 subfamily.</text>
</comment>
<evidence type="ECO:0000256" key="1">
    <source>
        <dbReference type="ARBA" id="ARBA00004123"/>
    </source>
</evidence>
<dbReference type="GO" id="GO:0005524">
    <property type="term" value="F:ATP binding"/>
    <property type="evidence" value="ECO:0007669"/>
    <property type="project" value="UniProtKB-KW"/>
</dbReference>
<dbReference type="EMBL" id="CP151507">
    <property type="protein sequence ID" value="WZN63499.1"/>
    <property type="molecule type" value="Genomic_DNA"/>
</dbReference>
<evidence type="ECO:0000256" key="6">
    <source>
        <dbReference type="ARBA" id="ARBA00023125"/>
    </source>
</evidence>
<dbReference type="InterPro" id="IPR053016">
    <property type="entry name" value="CTF18-RFC_complex"/>
</dbReference>
<keyword evidence="5" id="KW-0067">ATP-binding</keyword>
<dbReference type="InterPro" id="IPR047854">
    <property type="entry name" value="RFC_lid"/>
</dbReference>
<reference evidence="12 13" key="1">
    <citation type="submission" date="2024-03" db="EMBL/GenBank/DDBJ databases">
        <title>Complete genome sequence of the green alga Chloropicon roscoffensis RCC1871.</title>
        <authorList>
            <person name="Lemieux C."/>
            <person name="Pombert J.-F."/>
            <person name="Otis C."/>
            <person name="Turmel M."/>
        </authorList>
    </citation>
    <scope>NUCLEOTIDE SEQUENCE [LARGE SCALE GENOMIC DNA]</scope>
    <source>
        <strain evidence="12 13">RCC1871</strain>
    </source>
</reference>
<dbReference type="InterPro" id="IPR027417">
    <property type="entry name" value="P-loop_NTPase"/>
</dbReference>
<keyword evidence="4" id="KW-0547">Nucleotide-binding</keyword>
<evidence type="ECO:0000256" key="2">
    <source>
        <dbReference type="ARBA" id="ARBA00011480"/>
    </source>
</evidence>
<gene>
    <name evidence="12" type="ORF">HKI87_07g50480</name>
</gene>
<keyword evidence="6" id="KW-0238">DNA-binding</keyword>
<dbReference type="GO" id="GO:0005634">
    <property type="term" value="C:nucleus"/>
    <property type="evidence" value="ECO:0007669"/>
    <property type="project" value="UniProtKB-SubCell"/>
</dbReference>
<dbReference type="GO" id="GO:0006260">
    <property type="term" value="P:DNA replication"/>
    <property type="evidence" value="ECO:0007669"/>
    <property type="project" value="UniProtKB-KW"/>
</dbReference>
<evidence type="ECO:0000256" key="7">
    <source>
        <dbReference type="ARBA" id="ARBA00023242"/>
    </source>
</evidence>
<evidence type="ECO:0000256" key="5">
    <source>
        <dbReference type="ARBA" id="ARBA00022840"/>
    </source>
</evidence>
<dbReference type="AlphaFoldDB" id="A0AAX4PCQ6"/>
<dbReference type="GO" id="GO:0016887">
    <property type="term" value="F:ATP hydrolysis activity"/>
    <property type="evidence" value="ECO:0007669"/>
    <property type="project" value="InterPro"/>
</dbReference>
<evidence type="ECO:0000256" key="10">
    <source>
        <dbReference type="SAM" id="MobiDB-lite"/>
    </source>
</evidence>
<keyword evidence="3" id="KW-0235">DNA replication</keyword>
<comment type="subcellular location">
    <subcellularLocation>
        <location evidence="1">Nucleus</location>
    </subcellularLocation>
</comment>
<keyword evidence="13" id="KW-1185">Reference proteome</keyword>
<dbReference type="CDD" id="cd00009">
    <property type="entry name" value="AAA"/>
    <property type="match status" value="1"/>
</dbReference>
<evidence type="ECO:0000313" key="13">
    <source>
        <dbReference type="Proteomes" id="UP001472866"/>
    </source>
</evidence>